<dbReference type="EMBL" id="JARIHO010000007">
    <property type="protein sequence ID" value="KAJ7357964.1"/>
    <property type="molecule type" value="Genomic_DNA"/>
</dbReference>
<dbReference type="AlphaFoldDB" id="A0AAD7AGC0"/>
<feature type="non-terminal residue" evidence="2">
    <location>
        <position position="150"/>
    </location>
</feature>
<proteinExistence type="predicted"/>
<keyword evidence="3" id="KW-1185">Reference proteome</keyword>
<organism evidence="2 3">
    <name type="scientific">Mycena albidolilacea</name>
    <dbReference type="NCBI Taxonomy" id="1033008"/>
    <lineage>
        <taxon>Eukaryota</taxon>
        <taxon>Fungi</taxon>
        <taxon>Dikarya</taxon>
        <taxon>Basidiomycota</taxon>
        <taxon>Agaricomycotina</taxon>
        <taxon>Agaricomycetes</taxon>
        <taxon>Agaricomycetidae</taxon>
        <taxon>Agaricales</taxon>
        <taxon>Marasmiineae</taxon>
        <taxon>Mycenaceae</taxon>
        <taxon>Mycena</taxon>
    </lineage>
</organism>
<accession>A0AAD7AGC0</accession>
<evidence type="ECO:0000313" key="2">
    <source>
        <dbReference type="EMBL" id="KAJ7357964.1"/>
    </source>
</evidence>
<feature type="region of interest" description="Disordered" evidence="1">
    <location>
        <begin position="52"/>
        <end position="150"/>
    </location>
</feature>
<evidence type="ECO:0000256" key="1">
    <source>
        <dbReference type="SAM" id="MobiDB-lite"/>
    </source>
</evidence>
<feature type="compositionally biased region" description="Polar residues" evidence="1">
    <location>
        <begin position="58"/>
        <end position="77"/>
    </location>
</feature>
<name>A0AAD7AGC0_9AGAR</name>
<reference evidence="2" key="1">
    <citation type="submission" date="2023-03" db="EMBL/GenBank/DDBJ databases">
        <title>Massive genome expansion in bonnet fungi (Mycena s.s.) driven by repeated elements and novel gene families across ecological guilds.</title>
        <authorList>
            <consortium name="Lawrence Berkeley National Laboratory"/>
            <person name="Harder C.B."/>
            <person name="Miyauchi S."/>
            <person name="Viragh M."/>
            <person name="Kuo A."/>
            <person name="Thoen E."/>
            <person name="Andreopoulos B."/>
            <person name="Lu D."/>
            <person name="Skrede I."/>
            <person name="Drula E."/>
            <person name="Henrissat B."/>
            <person name="Morin E."/>
            <person name="Kohler A."/>
            <person name="Barry K."/>
            <person name="LaButti K."/>
            <person name="Morin E."/>
            <person name="Salamov A."/>
            <person name="Lipzen A."/>
            <person name="Mereny Z."/>
            <person name="Hegedus B."/>
            <person name="Baldrian P."/>
            <person name="Stursova M."/>
            <person name="Weitz H."/>
            <person name="Taylor A."/>
            <person name="Grigoriev I.V."/>
            <person name="Nagy L.G."/>
            <person name="Martin F."/>
            <person name="Kauserud H."/>
        </authorList>
    </citation>
    <scope>NUCLEOTIDE SEQUENCE</scope>
    <source>
        <strain evidence="2">CBHHK002</strain>
    </source>
</reference>
<evidence type="ECO:0000313" key="3">
    <source>
        <dbReference type="Proteomes" id="UP001218218"/>
    </source>
</evidence>
<feature type="region of interest" description="Disordered" evidence="1">
    <location>
        <begin position="1"/>
        <end position="23"/>
    </location>
</feature>
<feature type="compositionally biased region" description="Polar residues" evidence="1">
    <location>
        <begin position="92"/>
        <end position="105"/>
    </location>
</feature>
<comment type="caution">
    <text evidence="2">The sequence shown here is derived from an EMBL/GenBank/DDBJ whole genome shotgun (WGS) entry which is preliminary data.</text>
</comment>
<gene>
    <name evidence="2" type="ORF">DFH08DRAFT_847584</name>
</gene>
<dbReference type="Proteomes" id="UP001218218">
    <property type="component" value="Unassembled WGS sequence"/>
</dbReference>
<sequence length="150" mass="16218">MRGRSLVMQRRGTAPRSSPLGRFPAVTPTTMAISSAAVLPSLKHKLLPDLESDIPASTEPSSSRNTIGLGHPSTSKRCTPLESGDVADPPAAQTTPYELLNNQASHRMLPHSDATFHRRTPRHHPAADNHDPGRSPGPANARTHRQHEQP</sequence>
<protein>
    <submittedName>
        <fullName evidence="2">Uncharacterized protein</fullName>
    </submittedName>
</protein>